<reference evidence="1" key="2">
    <citation type="submission" date="2020-11" db="EMBL/GenBank/DDBJ databases">
        <authorList>
            <person name="McCartney M.A."/>
            <person name="Auch B."/>
            <person name="Kono T."/>
            <person name="Mallez S."/>
            <person name="Becker A."/>
            <person name="Gohl D.M."/>
            <person name="Silverstein K.A.T."/>
            <person name="Koren S."/>
            <person name="Bechman K.B."/>
            <person name="Herman A."/>
            <person name="Abrahante J.E."/>
            <person name="Garbe J."/>
        </authorList>
    </citation>
    <scope>NUCLEOTIDE SEQUENCE</scope>
    <source>
        <strain evidence="1">Duluth1</strain>
        <tissue evidence="1">Whole animal</tissue>
    </source>
</reference>
<reference evidence="1" key="1">
    <citation type="journal article" date="2019" name="bioRxiv">
        <title>The Genome of the Zebra Mussel, Dreissena polymorpha: A Resource for Invasive Species Research.</title>
        <authorList>
            <person name="McCartney M.A."/>
            <person name="Auch B."/>
            <person name="Kono T."/>
            <person name="Mallez S."/>
            <person name="Zhang Y."/>
            <person name="Obille A."/>
            <person name="Becker A."/>
            <person name="Abrahante J.E."/>
            <person name="Garbe J."/>
            <person name="Badalamenti J.P."/>
            <person name="Herman A."/>
            <person name="Mangelson H."/>
            <person name="Liachko I."/>
            <person name="Sullivan S."/>
            <person name="Sone E.D."/>
            <person name="Koren S."/>
            <person name="Silverstein K.A.T."/>
            <person name="Beckman K.B."/>
            <person name="Gohl D.M."/>
        </authorList>
    </citation>
    <scope>NUCLEOTIDE SEQUENCE</scope>
    <source>
        <strain evidence="1">Duluth1</strain>
        <tissue evidence="1">Whole animal</tissue>
    </source>
</reference>
<dbReference type="AlphaFoldDB" id="A0A9D4IQE9"/>
<sequence>MRTTPKKKVVNKKKLVHMSRPCPICSLQGITTLYARVSDCLTPPQRTGQQPRPGLLPVTVWPTHCRHHAQKRALRRTSRH</sequence>
<dbReference type="EMBL" id="JAIWYP010000008">
    <property type="protein sequence ID" value="KAH3781252.1"/>
    <property type="molecule type" value="Genomic_DNA"/>
</dbReference>
<accession>A0A9D4IQE9</accession>
<name>A0A9D4IQE9_DREPO</name>
<keyword evidence="2" id="KW-1185">Reference proteome</keyword>
<proteinExistence type="predicted"/>
<dbReference type="Proteomes" id="UP000828390">
    <property type="component" value="Unassembled WGS sequence"/>
</dbReference>
<organism evidence="1 2">
    <name type="scientific">Dreissena polymorpha</name>
    <name type="common">Zebra mussel</name>
    <name type="synonym">Mytilus polymorpha</name>
    <dbReference type="NCBI Taxonomy" id="45954"/>
    <lineage>
        <taxon>Eukaryota</taxon>
        <taxon>Metazoa</taxon>
        <taxon>Spiralia</taxon>
        <taxon>Lophotrochozoa</taxon>
        <taxon>Mollusca</taxon>
        <taxon>Bivalvia</taxon>
        <taxon>Autobranchia</taxon>
        <taxon>Heteroconchia</taxon>
        <taxon>Euheterodonta</taxon>
        <taxon>Imparidentia</taxon>
        <taxon>Neoheterodontei</taxon>
        <taxon>Myida</taxon>
        <taxon>Dreissenoidea</taxon>
        <taxon>Dreissenidae</taxon>
        <taxon>Dreissena</taxon>
    </lineage>
</organism>
<protein>
    <submittedName>
        <fullName evidence="1">Uncharacterized protein</fullName>
    </submittedName>
</protein>
<evidence type="ECO:0000313" key="2">
    <source>
        <dbReference type="Proteomes" id="UP000828390"/>
    </source>
</evidence>
<comment type="caution">
    <text evidence="1">The sequence shown here is derived from an EMBL/GenBank/DDBJ whole genome shotgun (WGS) entry which is preliminary data.</text>
</comment>
<gene>
    <name evidence="1" type="ORF">DPMN_159077</name>
</gene>
<evidence type="ECO:0000313" key="1">
    <source>
        <dbReference type="EMBL" id="KAH3781252.1"/>
    </source>
</evidence>